<dbReference type="AlphaFoldDB" id="A0A7J2U3Z3"/>
<feature type="transmembrane region" description="Helical" evidence="1">
    <location>
        <begin position="55"/>
        <end position="78"/>
    </location>
</feature>
<reference evidence="2" key="1">
    <citation type="journal article" date="2020" name="mSystems">
        <title>Genome- and Community-Level Interaction Insights into Carbon Utilization and Element Cycling Functions of Hydrothermarchaeota in Hydrothermal Sediment.</title>
        <authorList>
            <person name="Zhou Z."/>
            <person name="Liu Y."/>
            <person name="Xu W."/>
            <person name="Pan J."/>
            <person name="Luo Z.H."/>
            <person name="Li M."/>
        </authorList>
    </citation>
    <scope>NUCLEOTIDE SEQUENCE [LARGE SCALE GENOMIC DNA]</scope>
    <source>
        <strain evidence="2">SpSt-125</strain>
    </source>
</reference>
<feature type="transmembrane region" description="Helical" evidence="1">
    <location>
        <begin position="126"/>
        <end position="153"/>
    </location>
</feature>
<comment type="caution">
    <text evidence="2">The sequence shown here is derived from an EMBL/GenBank/DDBJ whole genome shotgun (WGS) entry which is preliminary data.</text>
</comment>
<dbReference type="PANTHER" id="PTHR34295:SF1">
    <property type="entry name" value="BIOTIN TRANSPORTER BIOY"/>
    <property type="match status" value="1"/>
</dbReference>
<gene>
    <name evidence="2" type="ORF">ENO26_07875</name>
</gene>
<feature type="transmembrane region" description="Helical" evidence="1">
    <location>
        <begin position="85"/>
        <end position="106"/>
    </location>
</feature>
<dbReference type="GO" id="GO:0015225">
    <property type="term" value="F:biotin transmembrane transporter activity"/>
    <property type="evidence" value="ECO:0007669"/>
    <property type="project" value="InterPro"/>
</dbReference>
<proteinExistence type="predicted"/>
<evidence type="ECO:0000313" key="2">
    <source>
        <dbReference type="EMBL" id="HEM67461.1"/>
    </source>
</evidence>
<organism evidence="2">
    <name type="scientific">Ignisphaera aggregans</name>
    <dbReference type="NCBI Taxonomy" id="334771"/>
    <lineage>
        <taxon>Archaea</taxon>
        <taxon>Thermoproteota</taxon>
        <taxon>Thermoprotei</taxon>
        <taxon>Desulfurococcales</taxon>
        <taxon>Desulfurococcaceae</taxon>
        <taxon>Ignisphaera</taxon>
    </lineage>
</organism>
<sequence length="218" mass="23992">MVVGSITWEYARFVIGIAVAVLTGVLAQLCFWVGPIPYTFQNTGFVLAGLLLDPLHAFLSMALYMLFIVVGLPMAAGFRGGIHVVLGYTGGYIVGFIFSAPLMSLLKRWYLGRGRKLNELTFTEYLILLLLSLIAALPTYTLGFLVFACHALGSEKLFSWALKVASSMGISSDSKLLTLFIASVLVFIPQDMLMDHVIALILARYIYEIALYRGFDLS</sequence>
<dbReference type="Pfam" id="PF02632">
    <property type="entry name" value="BioY"/>
    <property type="match status" value="1"/>
</dbReference>
<dbReference type="InterPro" id="IPR003784">
    <property type="entry name" value="BioY"/>
</dbReference>
<protein>
    <submittedName>
        <fullName evidence="2">Biotin transporter BioY</fullName>
    </submittedName>
</protein>
<dbReference type="Gene3D" id="1.10.1760.20">
    <property type="match status" value="1"/>
</dbReference>
<feature type="transmembrane region" description="Helical" evidence="1">
    <location>
        <begin position="12"/>
        <end position="35"/>
    </location>
</feature>
<name>A0A7J2U3Z3_9CREN</name>
<dbReference type="GO" id="GO:0005886">
    <property type="term" value="C:plasma membrane"/>
    <property type="evidence" value="ECO:0007669"/>
    <property type="project" value="InterPro"/>
</dbReference>
<evidence type="ECO:0000256" key="1">
    <source>
        <dbReference type="SAM" id="Phobius"/>
    </source>
</evidence>
<dbReference type="PANTHER" id="PTHR34295">
    <property type="entry name" value="BIOTIN TRANSPORTER BIOY"/>
    <property type="match status" value="1"/>
</dbReference>
<accession>A0A7J2U3Z3</accession>
<keyword evidence="1" id="KW-0472">Membrane</keyword>
<keyword evidence="1" id="KW-0812">Transmembrane</keyword>
<dbReference type="EMBL" id="DSEU01000052">
    <property type="protein sequence ID" value="HEM67461.1"/>
    <property type="molecule type" value="Genomic_DNA"/>
</dbReference>
<keyword evidence="1" id="KW-1133">Transmembrane helix</keyword>